<comment type="pathway">
    <text evidence="2">Isoprenoid biosynthesis; isopentenyl diphosphate biosynthesis via mevalonate pathway; isopentenyl diphosphate from (R)-mevalonate: step 2/3.</text>
</comment>
<keyword evidence="7" id="KW-0808">Transferase</keyword>
<dbReference type="GO" id="GO:0006695">
    <property type="term" value="P:cholesterol biosynthetic process"/>
    <property type="evidence" value="ECO:0007669"/>
    <property type="project" value="UniProtKB-KW"/>
</dbReference>
<proteinExistence type="predicted"/>
<evidence type="ECO:0000256" key="9">
    <source>
        <dbReference type="ARBA" id="ARBA00022777"/>
    </source>
</evidence>
<dbReference type="Pfam" id="PF04275">
    <property type="entry name" value="P-mevalo_kinase"/>
    <property type="match status" value="1"/>
</dbReference>
<dbReference type="GO" id="GO:0019287">
    <property type="term" value="P:isopentenyl diphosphate biosynthetic process, mevalonate pathway"/>
    <property type="evidence" value="ECO:0007669"/>
    <property type="project" value="TreeGrafter"/>
</dbReference>
<evidence type="ECO:0000256" key="12">
    <source>
        <dbReference type="ARBA" id="ARBA00022955"/>
    </source>
</evidence>
<evidence type="ECO:0000313" key="19">
    <source>
        <dbReference type="Proteomes" id="UP000594342"/>
    </source>
</evidence>
<keyword evidence="5" id="KW-0444">Lipid biosynthesis</keyword>
<dbReference type="EMBL" id="UPSH01000001">
    <property type="protein sequence ID" value="VBB17568.1"/>
    <property type="molecule type" value="Genomic_DNA"/>
</dbReference>
<name>A0A5K0U6K8_9VIRU</name>
<keyword evidence="9" id="KW-0418">Kinase</keyword>
<keyword evidence="14" id="KW-0443">Lipid metabolism</keyword>
<gene>
    <name evidence="18" type="ORF">YASMINEVIRUS_30</name>
</gene>
<keyword evidence="15" id="KW-1207">Sterol metabolism</keyword>
<evidence type="ECO:0000256" key="6">
    <source>
        <dbReference type="ARBA" id="ARBA00022548"/>
    </source>
</evidence>
<dbReference type="PANTHER" id="PTHR13101">
    <property type="entry name" value="PHOSPHOMEVALONATE KINASE"/>
    <property type="match status" value="1"/>
</dbReference>
<keyword evidence="10" id="KW-0152">Cholesterol biosynthesis</keyword>
<organism evidence="18 19">
    <name type="scientific">Yasminevirus sp. GU-2018</name>
    <dbReference type="NCBI Taxonomy" id="2420051"/>
    <lineage>
        <taxon>Viruses</taxon>
        <taxon>Varidnaviria</taxon>
        <taxon>Bamfordvirae</taxon>
        <taxon>Nucleocytoviricota</taxon>
        <taxon>Megaviricetes</taxon>
        <taxon>Imitervirales</taxon>
        <taxon>Mimiviridae</taxon>
        <taxon>Klosneuvirinae</taxon>
        <taxon>Yasminevirus</taxon>
        <taxon>Yasminevirus saudimassiliense</taxon>
    </lineage>
</organism>
<dbReference type="PANTHER" id="PTHR13101:SF1">
    <property type="entry name" value="PHOSPHOMEVALONATE KINASE"/>
    <property type="match status" value="1"/>
</dbReference>
<keyword evidence="16" id="KW-0753">Steroid metabolism</keyword>
<keyword evidence="8" id="KW-0547">Nucleotide-binding</keyword>
<evidence type="ECO:0000256" key="2">
    <source>
        <dbReference type="ARBA" id="ARBA00005017"/>
    </source>
</evidence>
<evidence type="ECO:0000256" key="10">
    <source>
        <dbReference type="ARBA" id="ARBA00022778"/>
    </source>
</evidence>
<evidence type="ECO:0000256" key="8">
    <source>
        <dbReference type="ARBA" id="ARBA00022741"/>
    </source>
</evidence>
<evidence type="ECO:0000256" key="1">
    <source>
        <dbReference type="ARBA" id="ARBA00004514"/>
    </source>
</evidence>
<comment type="caution">
    <text evidence="18">The sequence shown here is derived from an EMBL/GenBank/DDBJ whole genome shotgun (WGS) entry which is preliminary data.</text>
</comment>
<evidence type="ECO:0000313" key="18">
    <source>
        <dbReference type="EMBL" id="VBB17568.1"/>
    </source>
</evidence>
<dbReference type="EC" id="2.7.4.2" evidence="3"/>
<evidence type="ECO:0000256" key="14">
    <source>
        <dbReference type="ARBA" id="ARBA00023098"/>
    </source>
</evidence>
<evidence type="ECO:0000256" key="7">
    <source>
        <dbReference type="ARBA" id="ARBA00022679"/>
    </source>
</evidence>
<accession>A0A5K0U6K8</accession>
<evidence type="ECO:0000256" key="17">
    <source>
        <dbReference type="ARBA" id="ARBA00034549"/>
    </source>
</evidence>
<keyword evidence="19" id="KW-1185">Reference proteome</keyword>
<reference evidence="18 19" key="1">
    <citation type="submission" date="2018-10" db="EMBL/GenBank/DDBJ databases">
        <authorList>
            <consortium name="IHU Genomes"/>
        </authorList>
    </citation>
    <scope>NUCLEOTIDE SEQUENCE [LARGE SCALE GENOMIC DNA]</scope>
    <source>
        <strain evidence="18 19">A1</strain>
    </source>
</reference>
<dbReference type="GO" id="GO:0004631">
    <property type="term" value="F:phosphomevalonate kinase activity"/>
    <property type="evidence" value="ECO:0007669"/>
    <property type="project" value="UniProtKB-EC"/>
</dbReference>
<dbReference type="SUPFAM" id="SSF52540">
    <property type="entry name" value="P-loop containing nucleoside triphosphate hydrolases"/>
    <property type="match status" value="1"/>
</dbReference>
<sequence>MNNDKSRLILMISGKRTCGKDTVAKIIVDYLTSLAEIIPKTAFKLGFNVEDNINKMVEVMSFAKALKKTFCSDLGYDFDRMMNDYDYKEEHRADMTNYFMKMRYIEGEDYFSNILIDDILSKHKYDSRIVIVSDLRLKGDLERFRELERGLLEKELEGDSERCSYKVVVIRVNSTEESKSKRGWHKKRCDSDFTETDLDDCTDFDFVIDNDGTLEELKNKVLDTLMKI</sequence>
<dbReference type="Proteomes" id="UP000594342">
    <property type="component" value="Unassembled WGS sequence"/>
</dbReference>
<dbReference type="Gene3D" id="3.40.50.300">
    <property type="entry name" value="P-loop containing nucleotide triphosphate hydrolases"/>
    <property type="match status" value="1"/>
</dbReference>
<keyword evidence="4" id="KW-0963">Cytoplasm</keyword>
<evidence type="ECO:0000256" key="16">
    <source>
        <dbReference type="ARBA" id="ARBA00023221"/>
    </source>
</evidence>
<evidence type="ECO:0000256" key="4">
    <source>
        <dbReference type="ARBA" id="ARBA00022490"/>
    </source>
</evidence>
<protein>
    <recommendedName>
        <fullName evidence="17">Phosphomevalonate kinase</fullName>
        <ecNumber evidence="3">2.7.4.2</ecNumber>
    </recommendedName>
</protein>
<dbReference type="InterPro" id="IPR027417">
    <property type="entry name" value="P-loop_NTPase"/>
</dbReference>
<evidence type="ECO:0000256" key="13">
    <source>
        <dbReference type="ARBA" id="ARBA00023011"/>
    </source>
</evidence>
<keyword evidence="12" id="KW-0752">Steroid biosynthesis</keyword>
<keyword evidence="13" id="KW-0756">Sterol biosynthesis</keyword>
<dbReference type="GO" id="GO:0005524">
    <property type="term" value="F:ATP binding"/>
    <property type="evidence" value="ECO:0007669"/>
    <property type="project" value="UniProtKB-KW"/>
</dbReference>
<comment type="subcellular location">
    <subcellularLocation>
        <location evidence="1">Cytoplasm</location>
        <location evidence="1">Cytosol</location>
    </subcellularLocation>
</comment>
<dbReference type="InterPro" id="IPR005919">
    <property type="entry name" value="Pmev_kin_anim"/>
</dbReference>
<evidence type="ECO:0000256" key="15">
    <source>
        <dbReference type="ARBA" id="ARBA00023166"/>
    </source>
</evidence>
<evidence type="ECO:0000256" key="5">
    <source>
        <dbReference type="ARBA" id="ARBA00022516"/>
    </source>
</evidence>
<evidence type="ECO:0000256" key="3">
    <source>
        <dbReference type="ARBA" id="ARBA00012958"/>
    </source>
</evidence>
<evidence type="ECO:0000256" key="11">
    <source>
        <dbReference type="ARBA" id="ARBA00022840"/>
    </source>
</evidence>
<keyword evidence="6" id="KW-0153">Cholesterol metabolism</keyword>
<keyword evidence="11" id="KW-0067">ATP-binding</keyword>